<dbReference type="InterPro" id="IPR052022">
    <property type="entry name" value="26kDa_periplasmic_antigen"/>
</dbReference>
<dbReference type="Gene3D" id="3.30.110.170">
    <property type="entry name" value="Protein of unknown function (DUF541), domain 1"/>
    <property type="match status" value="1"/>
</dbReference>
<name>A0A830F2N4_9EURY</name>
<comment type="caution">
    <text evidence="1">The sequence shown here is derived from an EMBL/GenBank/DDBJ whole genome shotgun (WGS) entry which is preliminary data.</text>
</comment>
<protein>
    <recommendedName>
        <fullName evidence="3">SIMPL domain-containing protein</fullName>
    </recommendedName>
</protein>
<accession>A0A830F2N4</accession>
<reference evidence="1 2" key="1">
    <citation type="journal article" date="2019" name="Int. J. Syst. Evol. Microbiol.">
        <title>The Global Catalogue of Microorganisms (GCM) 10K type strain sequencing project: providing services to taxonomists for standard genome sequencing and annotation.</title>
        <authorList>
            <consortium name="The Broad Institute Genomics Platform"/>
            <consortium name="The Broad Institute Genome Sequencing Center for Infectious Disease"/>
            <person name="Wu L."/>
            <person name="Ma J."/>
        </authorList>
    </citation>
    <scope>NUCLEOTIDE SEQUENCE [LARGE SCALE GENOMIC DNA]</scope>
    <source>
        <strain evidence="1 2">JCM 19585</strain>
    </source>
</reference>
<organism evidence="1 2">
    <name type="scientific">Halarchaeum grantii</name>
    <dbReference type="NCBI Taxonomy" id="1193105"/>
    <lineage>
        <taxon>Archaea</taxon>
        <taxon>Methanobacteriati</taxon>
        <taxon>Methanobacteriota</taxon>
        <taxon>Stenosarchaea group</taxon>
        <taxon>Halobacteria</taxon>
        <taxon>Halobacteriales</taxon>
        <taxon>Halobacteriaceae</taxon>
    </lineage>
</organism>
<evidence type="ECO:0008006" key="3">
    <source>
        <dbReference type="Google" id="ProtNLM"/>
    </source>
</evidence>
<dbReference type="GO" id="GO:0006974">
    <property type="term" value="P:DNA damage response"/>
    <property type="evidence" value="ECO:0007669"/>
    <property type="project" value="TreeGrafter"/>
</dbReference>
<dbReference type="OrthoDB" id="12132at2157"/>
<dbReference type="PANTHER" id="PTHR34387:SF2">
    <property type="entry name" value="SLR1258 PROTEIN"/>
    <property type="match status" value="1"/>
</dbReference>
<keyword evidence="2" id="KW-1185">Reference proteome</keyword>
<dbReference type="Gene3D" id="3.30.70.2970">
    <property type="entry name" value="Protein of unknown function (DUF541), domain 2"/>
    <property type="match status" value="1"/>
</dbReference>
<dbReference type="Pfam" id="PF04402">
    <property type="entry name" value="SIMPL"/>
    <property type="match status" value="1"/>
</dbReference>
<dbReference type="RefSeq" id="WP_188882885.1">
    <property type="nucleotide sequence ID" value="NZ_BMPF01000002.1"/>
</dbReference>
<proteinExistence type="predicted"/>
<dbReference type="AlphaFoldDB" id="A0A830F2N4"/>
<sequence length="249" mass="24359">MRRNLTVLVAVVVAVGAVTAGVVAANPGAPAATAAPQNAQNATTIDVSASGSASAEPDTAVVSVAVVATADSADAARAAVATNASTLRDALADAGVAADDVETTTYRVTERTTRAPDGTTSSEGYEAVHGFAVTVDDPDRAGDVLDAAVAGGANRVNGVRFTLSEETRADLRTQAIESAMSDARTQASAAATAENLTVTGLRSASVGGGYGVPVAYTSAGDSAGGSARTAVDGAPVSVTVSVQATYTAN</sequence>
<dbReference type="EMBL" id="BMPF01000002">
    <property type="protein sequence ID" value="GGL34624.1"/>
    <property type="molecule type" value="Genomic_DNA"/>
</dbReference>
<dbReference type="InterPro" id="IPR007497">
    <property type="entry name" value="SIMPL/DUF541"/>
</dbReference>
<evidence type="ECO:0000313" key="1">
    <source>
        <dbReference type="EMBL" id="GGL34624.1"/>
    </source>
</evidence>
<dbReference type="PANTHER" id="PTHR34387">
    <property type="entry name" value="SLR1258 PROTEIN"/>
    <property type="match status" value="1"/>
</dbReference>
<dbReference type="Proteomes" id="UP000628840">
    <property type="component" value="Unassembled WGS sequence"/>
</dbReference>
<evidence type="ECO:0000313" key="2">
    <source>
        <dbReference type="Proteomes" id="UP000628840"/>
    </source>
</evidence>
<gene>
    <name evidence="1" type="ORF">GCM10009037_17800</name>
</gene>